<evidence type="ECO:0000256" key="19">
    <source>
        <dbReference type="SAM" id="Phobius"/>
    </source>
</evidence>
<evidence type="ECO:0000256" key="6">
    <source>
        <dbReference type="ARBA" id="ARBA00022527"/>
    </source>
</evidence>
<dbReference type="InterPro" id="IPR000719">
    <property type="entry name" value="Prot_kinase_dom"/>
</dbReference>
<evidence type="ECO:0000256" key="17">
    <source>
        <dbReference type="ARBA" id="ARBA00023170"/>
    </source>
</evidence>
<dbReference type="CDD" id="cd14056">
    <property type="entry name" value="STKc_TGFbR_I"/>
    <property type="match status" value="1"/>
</dbReference>
<evidence type="ECO:0000256" key="4">
    <source>
        <dbReference type="ARBA" id="ARBA00009605"/>
    </source>
</evidence>
<keyword evidence="7" id="KW-0808">Transferase</keyword>
<dbReference type="GO" id="GO:0005886">
    <property type="term" value="C:plasma membrane"/>
    <property type="evidence" value="ECO:0007669"/>
    <property type="project" value="TreeGrafter"/>
</dbReference>
<feature type="signal peptide" evidence="20">
    <location>
        <begin position="1"/>
        <end position="25"/>
    </location>
</feature>
<organism evidence="23">
    <name type="scientific">Hirudo medicinalis</name>
    <name type="common">Medicinal leech</name>
    <dbReference type="NCBI Taxonomy" id="6421"/>
    <lineage>
        <taxon>Eukaryota</taxon>
        <taxon>Metazoa</taxon>
        <taxon>Spiralia</taxon>
        <taxon>Lophotrochozoa</taxon>
        <taxon>Annelida</taxon>
        <taxon>Clitellata</taxon>
        <taxon>Hirudinea</taxon>
        <taxon>Hirudinida</taxon>
        <taxon>Hirudiniformes</taxon>
        <taxon>Hirudinidae</taxon>
        <taxon>Hirudo</taxon>
    </lineage>
</organism>
<keyword evidence="16 19" id="KW-0472">Membrane</keyword>
<dbReference type="InterPro" id="IPR017441">
    <property type="entry name" value="Protein_kinase_ATP_BS"/>
</dbReference>
<dbReference type="SMART" id="SM00467">
    <property type="entry name" value="GS"/>
    <property type="match status" value="1"/>
</dbReference>
<keyword evidence="9" id="KW-0479">Metal-binding</keyword>
<evidence type="ECO:0000259" key="22">
    <source>
        <dbReference type="PROSITE" id="PS51256"/>
    </source>
</evidence>
<evidence type="ECO:0000259" key="21">
    <source>
        <dbReference type="PROSITE" id="PS50011"/>
    </source>
</evidence>
<dbReference type="InterPro" id="IPR008271">
    <property type="entry name" value="Ser/Thr_kinase_AS"/>
</dbReference>
<evidence type="ECO:0000256" key="14">
    <source>
        <dbReference type="ARBA" id="ARBA00022842"/>
    </source>
</evidence>
<dbReference type="PANTHER" id="PTHR23255:SF71">
    <property type="entry name" value="RECEPTOR PROTEIN SERINE_THREONINE KINASE"/>
    <property type="match status" value="1"/>
</dbReference>
<dbReference type="InterPro" id="IPR045860">
    <property type="entry name" value="Snake_toxin-like_sf"/>
</dbReference>
<dbReference type="EC" id="2.7.11.30" evidence="5"/>
<dbReference type="InterPro" id="IPR003605">
    <property type="entry name" value="GS_dom"/>
</dbReference>
<evidence type="ECO:0000256" key="8">
    <source>
        <dbReference type="ARBA" id="ARBA00022692"/>
    </source>
</evidence>
<dbReference type="SUPFAM" id="SSF57302">
    <property type="entry name" value="Snake toxin-like"/>
    <property type="match status" value="1"/>
</dbReference>
<comment type="subcellular location">
    <subcellularLocation>
        <location evidence="3">Membrane</location>
        <topology evidence="3">Single-pass type I membrane protein</topology>
    </subcellularLocation>
</comment>
<evidence type="ECO:0000256" key="1">
    <source>
        <dbReference type="ARBA" id="ARBA00001936"/>
    </source>
</evidence>
<evidence type="ECO:0000256" key="18">
    <source>
        <dbReference type="PROSITE-ProRule" id="PRU10141"/>
    </source>
</evidence>
<evidence type="ECO:0000256" key="13">
    <source>
        <dbReference type="ARBA" id="ARBA00022840"/>
    </source>
</evidence>
<comment type="cofactor">
    <cofactor evidence="1">
        <name>Mn(2+)</name>
        <dbReference type="ChEBI" id="CHEBI:29035"/>
    </cofactor>
</comment>
<dbReference type="Gene3D" id="3.30.200.20">
    <property type="entry name" value="Phosphorylase Kinase, domain 1"/>
    <property type="match status" value="1"/>
</dbReference>
<dbReference type="CDD" id="cd23598">
    <property type="entry name" value="TFP_LU_ECD_Babo"/>
    <property type="match status" value="1"/>
</dbReference>
<dbReference type="SMART" id="SM00220">
    <property type="entry name" value="S_TKc"/>
    <property type="match status" value="1"/>
</dbReference>
<dbReference type="Pfam" id="PF07714">
    <property type="entry name" value="PK_Tyr_Ser-Thr"/>
    <property type="match status" value="1"/>
</dbReference>
<dbReference type="PROSITE" id="PS50011">
    <property type="entry name" value="PROTEIN_KINASE_DOM"/>
    <property type="match status" value="1"/>
</dbReference>
<keyword evidence="12" id="KW-0418">Kinase</keyword>
<reference evidence="23" key="1">
    <citation type="submission" date="2018-05" db="EMBL/GenBank/DDBJ databases">
        <title>ALK4/5-dependent TGF-b signaling contributes to the early crosstalk between neurons and microglia following axonal lesion.</title>
        <authorList>
            <person name="Raffo A."/>
            <person name="Lefebvre C."/>
        </authorList>
    </citation>
    <scope>NUCLEOTIDE SEQUENCE</scope>
</reference>
<dbReference type="GO" id="GO:0071363">
    <property type="term" value="P:cellular response to growth factor stimulus"/>
    <property type="evidence" value="ECO:0007669"/>
    <property type="project" value="TreeGrafter"/>
</dbReference>
<keyword evidence="8 19" id="KW-0812">Transmembrane</keyword>
<dbReference type="GO" id="GO:0004675">
    <property type="term" value="F:transmembrane receptor protein serine/threonine kinase activity"/>
    <property type="evidence" value="ECO:0007669"/>
    <property type="project" value="UniProtKB-EC"/>
</dbReference>
<dbReference type="Gene3D" id="2.10.60.10">
    <property type="entry name" value="CD59"/>
    <property type="match status" value="1"/>
</dbReference>
<dbReference type="EMBL" id="MH346327">
    <property type="protein sequence ID" value="QBA83600.1"/>
    <property type="molecule type" value="mRNA"/>
</dbReference>
<evidence type="ECO:0000256" key="10">
    <source>
        <dbReference type="ARBA" id="ARBA00022729"/>
    </source>
</evidence>
<keyword evidence="6" id="KW-0723">Serine/threonine-protein kinase</keyword>
<dbReference type="GO" id="GO:0046872">
    <property type="term" value="F:metal ion binding"/>
    <property type="evidence" value="ECO:0007669"/>
    <property type="project" value="UniProtKB-KW"/>
</dbReference>
<sequence length="503" mass="56954">MSLICRSGWLFSVILLLSFATRVELLKCKCSKGRECGKNSTTCTTEGVCFALTYIKKSLVTTNYGCFHPEVLLPAGNPMICYDNEQKTFFEKRKCCWSKDYCNAEPENHPTLAPLPTTTFGQDTLVLVGLCVSLTIIFVLLLLVAAIYWCQHRKVQLMKNDSDDHLIPSTPTDIKTDISFSQNSGSGSGLPLFMPMTIARQISLDTIVGTGRYGEVWRGVWRSEYVAVKIFHSREERSWSREAQVYQTVMLRHDNILGFIAADNKDNGTWTQLWLVTDYHPHGSLFDYLNSATINIQVMLQMLLSISNGLAHLHMEIIGTQGKPGIAHRDLKSKNILVKNNLQCCIADLGLAVKHDSESDKVDIASNNRVGTVRYMAPEIIQDMIDPSKFVGFKQADIYSLALVFWEIMRRCDELGPPEEYQLPYYDCVPSDPTHEEMLKAVVIDQKRPQISREWMGNKTFTGVTSIMHECWSNFPSVRVEALRVKKSLMKIIENHNTQQLTA</sequence>
<dbReference type="GO" id="GO:0043235">
    <property type="term" value="C:receptor complex"/>
    <property type="evidence" value="ECO:0007669"/>
    <property type="project" value="TreeGrafter"/>
</dbReference>
<comment type="similarity">
    <text evidence="4">Belongs to the protein kinase superfamily. TKL Ser/Thr protein kinase family. TGFB receptor subfamily.</text>
</comment>
<dbReference type="AlphaFoldDB" id="A0A411EZK9"/>
<keyword evidence="11 18" id="KW-0547">Nucleotide-binding</keyword>
<dbReference type="InterPro" id="IPR000472">
    <property type="entry name" value="Activin_recp"/>
</dbReference>
<name>A0A411EZK9_HIRME</name>
<dbReference type="InterPro" id="IPR001245">
    <property type="entry name" value="Ser-Thr/Tyr_kinase_cat_dom"/>
</dbReference>
<keyword evidence="13 18" id="KW-0067">ATP-binding</keyword>
<dbReference type="GO" id="GO:0005524">
    <property type="term" value="F:ATP binding"/>
    <property type="evidence" value="ECO:0007669"/>
    <property type="project" value="UniProtKB-UniRule"/>
</dbReference>
<keyword evidence="15 19" id="KW-1133">Transmembrane helix</keyword>
<dbReference type="PROSITE" id="PS00107">
    <property type="entry name" value="PROTEIN_KINASE_ATP"/>
    <property type="match status" value="1"/>
</dbReference>
<dbReference type="PROSITE" id="PS51256">
    <property type="entry name" value="GS"/>
    <property type="match status" value="1"/>
</dbReference>
<keyword evidence="17 23" id="KW-0675">Receptor</keyword>
<keyword evidence="10 20" id="KW-0732">Signal</keyword>
<evidence type="ECO:0000256" key="16">
    <source>
        <dbReference type="ARBA" id="ARBA00023136"/>
    </source>
</evidence>
<evidence type="ECO:0000256" key="12">
    <source>
        <dbReference type="ARBA" id="ARBA00022777"/>
    </source>
</evidence>
<feature type="binding site" evidence="18">
    <location>
        <position position="229"/>
    </location>
    <ligand>
        <name>ATP</name>
        <dbReference type="ChEBI" id="CHEBI:30616"/>
    </ligand>
</feature>
<feature type="domain" description="GS" evidence="22">
    <location>
        <begin position="169"/>
        <end position="201"/>
    </location>
</feature>
<feature type="domain" description="Protein kinase" evidence="21">
    <location>
        <begin position="202"/>
        <end position="493"/>
    </location>
</feature>
<dbReference type="InterPro" id="IPR000333">
    <property type="entry name" value="TGFB_receptor"/>
</dbReference>
<evidence type="ECO:0000256" key="11">
    <source>
        <dbReference type="ARBA" id="ARBA00022741"/>
    </source>
</evidence>
<evidence type="ECO:0000256" key="9">
    <source>
        <dbReference type="ARBA" id="ARBA00022723"/>
    </source>
</evidence>
<keyword evidence="14" id="KW-0460">Magnesium</keyword>
<evidence type="ECO:0000256" key="3">
    <source>
        <dbReference type="ARBA" id="ARBA00004479"/>
    </source>
</evidence>
<dbReference type="PROSITE" id="PS00108">
    <property type="entry name" value="PROTEIN_KINASE_ST"/>
    <property type="match status" value="1"/>
</dbReference>
<dbReference type="PANTHER" id="PTHR23255">
    <property type="entry name" value="TRANSFORMING GROWTH FACTOR-BETA RECEPTOR TYPE I AND II"/>
    <property type="match status" value="1"/>
</dbReference>
<proteinExistence type="evidence at transcript level"/>
<evidence type="ECO:0000256" key="2">
    <source>
        <dbReference type="ARBA" id="ARBA00001946"/>
    </source>
</evidence>
<dbReference type="InterPro" id="IPR011009">
    <property type="entry name" value="Kinase-like_dom_sf"/>
</dbReference>
<dbReference type="SUPFAM" id="SSF56112">
    <property type="entry name" value="Protein kinase-like (PK-like)"/>
    <property type="match status" value="1"/>
</dbReference>
<accession>A0A411EZK9</accession>
<feature type="chain" id="PRO_5018972999" description="receptor protein serine/threonine kinase" evidence="20">
    <location>
        <begin position="26"/>
        <end position="503"/>
    </location>
</feature>
<evidence type="ECO:0000256" key="7">
    <source>
        <dbReference type="ARBA" id="ARBA00022679"/>
    </source>
</evidence>
<evidence type="ECO:0000313" key="23">
    <source>
        <dbReference type="EMBL" id="QBA83600.1"/>
    </source>
</evidence>
<feature type="transmembrane region" description="Helical" evidence="19">
    <location>
        <begin position="125"/>
        <end position="150"/>
    </location>
</feature>
<evidence type="ECO:0000256" key="20">
    <source>
        <dbReference type="SAM" id="SignalP"/>
    </source>
</evidence>
<dbReference type="Pfam" id="PF01064">
    <property type="entry name" value="Activin_recp"/>
    <property type="match status" value="1"/>
</dbReference>
<protein>
    <recommendedName>
        <fullName evidence="5">receptor protein serine/threonine kinase</fullName>
        <ecNumber evidence="5">2.7.11.30</ecNumber>
    </recommendedName>
</protein>
<dbReference type="Gene3D" id="1.10.510.10">
    <property type="entry name" value="Transferase(Phosphotransferase) domain 1"/>
    <property type="match status" value="1"/>
</dbReference>
<comment type="cofactor">
    <cofactor evidence="2">
        <name>Mg(2+)</name>
        <dbReference type="ChEBI" id="CHEBI:18420"/>
    </cofactor>
</comment>
<evidence type="ECO:0000256" key="5">
    <source>
        <dbReference type="ARBA" id="ARBA00012401"/>
    </source>
</evidence>
<dbReference type="FunFam" id="1.10.510.10:FF:000018">
    <property type="entry name" value="Receptor protein serine/threonine kinase"/>
    <property type="match status" value="1"/>
</dbReference>
<evidence type="ECO:0000256" key="15">
    <source>
        <dbReference type="ARBA" id="ARBA00022989"/>
    </source>
</evidence>